<accession>A0A8H6DVM2</accession>
<protein>
    <submittedName>
        <fullName evidence="2">Uncharacterized protein</fullName>
    </submittedName>
</protein>
<dbReference type="AlphaFoldDB" id="A0A8H6DVM2"/>
<reference evidence="2" key="1">
    <citation type="submission" date="2019-11" db="EMBL/GenBank/DDBJ databases">
        <title>Bipolaris sorokiniana Genome sequencing.</title>
        <authorList>
            <person name="Wang H."/>
        </authorList>
    </citation>
    <scope>NUCLEOTIDE SEQUENCE</scope>
</reference>
<dbReference type="Proteomes" id="UP000624244">
    <property type="component" value="Unassembled WGS sequence"/>
</dbReference>
<gene>
    <name evidence="2" type="ORF">GGP41_002313</name>
</gene>
<dbReference type="EMBL" id="WNKQ01000007">
    <property type="protein sequence ID" value="KAF5850096.1"/>
    <property type="molecule type" value="Genomic_DNA"/>
</dbReference>
<feature type="region of interest" description="Disordered" evidence="1">
    <location>
        <begin position="1"/>
        <end position="23"/>
    </location>
</feature>
<organism evidence="2 3">
    <name type="scientific">Cochliobolus sativus</name>
    <name type="common">Common root rot and spot blotch fungus</name>
    <name type="synonym">Bipolaris sorokiniana</name>
    <dbReference type="NCBI Taxonomy" id="45130"/>
    <lineage>
        <taxon>Eukaryota</taxon>
        <taxon>Fungi</taxon>
        <taxon>Dikarya</taxon>
        <taxon>Ascomycota</taxon>
        <taxon>Pezizomycotina</taxon>
        <taxon>Dothideomycetes</taxon>
        <taxon>Pleosporomycetidae</taxon>
        <taxon>Pleosporales</taxon>
        <taxon>Pleosporineae</taxon>
        <taxon>Pleosporaceae</taxon>
        <taxon>Bipolaris</taxon>
    </lineage>
</organism>
<name>A0A8H6DVM2_COCSA</name>
<comment type="caution">
    <text evidence="2">The sequence shown here is derived from an EMBL/GenBank/DDBJ whole genome shotgun (WGS) entry which is preliminary data.</text>
</comment>
<evidence type="ECO:0000313" key="3">
    <source>
        <dbReference type="Proteomes" id="UP000624244"/>
    </source>
</evidence>
<evidence type="ECO:0000313" key="2">
    <source>
        <dbReference type="EMBL" id="KAF5850096.1"/>
    </source>
</evidence>
<evidence type="ECO:0000256" key="1">
    <source>
        <dbReference type="SAM" id="MobiDB-lite"/>
    </source>
</evidence>
<proteinExistence type="predicted"/>
<sequence>MQAIKKMLPKSNRAQPTPPPKKHICQVPKPLRVGFLLESFDNPDLPLIILRPPTPMWEMYNVEERLFERSGDKFMLKRSKMRANLRQEGKKMLPVPVPKLEDLLMCGGENGNEEVEADSEGLGAEWEVDYRAYMAGMDLVG</sequence>